<dbReference type="PANTHER" id="PTHR13287">
    <property type="entry name" value="ADIPOSE-SECRETED SIGNALING PROTEIN"/>
    <property type="match status" value="1"/>
</dbReference>
<evidence type="ECO:0000256" key="3">
    <source>
        <dbReference type="SAM" id="MobiDB-lite"/>
    </source>
</evidence>
<evidence type="ECO:0000256" key="1">
    <source>
        <dbReference type="ARBA" id="ARBA00035018"/>
    </source>
</evidence>
<proteinExistence type="inferred from homology"/>
<dbReference type="InterPro" id="IPR026794">
    <property type="entry name" value="ADISSP"/>
</dbReference>
<dbReference type="AlphaFoldDB" id="A0A4X1V7I1"/>
<name>A0A4X1V7I1_PIG</name>
<evidence type="ECO:0000256" key="2">
    <source>
        <dbReference type="ARBA" id="ARBA00035300"/>
    </source>
</evidence>
<accession>A0A4X1V7I1</accession>
<reference evidence="4 5" key="1">
    <citation type="submission" date="2017-08" db="EMBL/GenBank/DDBJ databases">
        <title>USMARCv1.0.</title>
        <authorList>
            <person name="Hannum G.I."/>
            <person name="Koren S."/>
            <person name="Schroeder S.G."/>
            <person name="Chin S.C."/>
            <person name="Nonneman D.J."/>
            <person name="Becker S.A."/>
            <person name="Rosen B.D."/>
            <person name="Bickhart D.M."/>
            <person name="Putnam N.H."/>
            <person name="Green R.E."/>
            <person name="Tuggle C.K."/>
            <person name="Liu H."/>
            <person name="Rohrer G.A."/>
            <person name="Warr A."/>
            <person name="Hall R."/>
            <person name="Kim K."/>
            <person name="Hume D.A."/>
            <person name="Talbot R."/>
            <person name="Chow W."/>
            <person name="Howe K."/>
            <person name="Schwartz A.S."/>
            <person name="Watson M."/>
            <person name="Archibald A.L."/>
            <person name="Phillippy A.M."/>
            <person name="Smith T.P.L."/>
        </authorList>
    </citation>
    <scope>NUCLEOTIDE SEQUENCE [LARGE SCALE GENOMIC DNA]</scope>
</reference>
<sequence length="320" mass="34411">MGGGGGVPLRRAAAARGSLLVLGVEPPLPPRPPPVPPLPLPLLPLPPRSPLPGLVRRRGDPCRVRLLLLSTPSGSAPLLEIPSQRAAVLGNKPRVRSIRFATGHDAEGSQSHVHFDEKLHDSVVMVSQESESSFLVKVGFLKILHRYEITFTLPPVHRLSKDVREAPVPSLHLKLLSVMPIPEGYSVKCEYSAHKEGVLKEEMLLACEGGTGTCVRVVVQARVMGESVRRGSGWRREAPIWPQGVSPPPCIGERDPCPRPFPAPSWVPSPHAPSGARREGGSSLGVAGAGLQPGILTCRLPCRPTPRHTHAARWCQVRGC</sequence>
<evidence type="ECO:0000313" key="4">
    <source>
        <dbReference type="Ensembl" id="ENSSSCP00070037620.1"/>
    </source>
</evidence>
<dbReference type="Pfam" id="PF15006">
    <property type="entry name" value="DUF4517"/>
    <property type="match status" value="1"/>
</dbReference>
<dbReference type="Ensembl" id="ENSSSCT00070044654.1">
    <property type="protein sequence ID" value="ENSSSCP00070037620.1"/>
    <property type="gene ID" value="ENSSSCG00070022459.1"/>
</dbReference>
<dbReference type="PANTHER" id="PTHR13287:SF2">
    <property type="entry name" value="ADIPOSE-SECRETED SIGNALING PROTEIN"/>
    <property type="match status" value="1"/>
</dbReference>
<dbReference type="Proteomes" id="UP000314985">
    <property type="component" value="Chromosome 17"/>
</dbReference>
<gene>
    <name evidence="4" type="primary">ADISSP</name>
</gene>
<organism evidence="4 5">
    <name type="scientific">Sus scrofa</name>
    <name type="common">Pig</name>
    <dbReference type="NCBI Taxonomy" id="9823"/>
    <lineage>
        <taxon>Eukaryota</taxon>
        <taxon>Metazoa</taxon>
        <taxon>Chordata</taxon>
        <taxon>Craniata</taxon>
        <taxon>Vertebrata</taxon>
        <taxon>Euteleostomi</taxon>
        <taxon>Mammalia</taxon>
        <taxon>Eutheria</taxon>
        <taxon>Laurasiatheria</taxon>
        <taxon>Artiodactyla</taxon>
        <taxon>Suina</taxon>
        <taxon>Suidae</taxon>
        <taxon>Sus</taxon>
    </lineage>
</organism>
<feature type="region of interest" description="Disordered" evidence="3">
    <location>
        <begin position="262"/>
        <end position="286"/>
    </location>
</feature>
<comment type="similarity">
    <text evidence="1">Belongs to the ADISSP family.</text>
</comment>
<protein>
    <recommendedName>
        <fullName evidence="2">Adipose-secreted signaling protein</fullName>
    </recommendedName>
</protein>
<evidence type="ECO:0000313" key="5">
    <source>
        <dbReference type="Proteomes" id="UP000314985"/>
    </source>
</evidence>
<reference evidence="4" key="2">
    <citation type="submission" date="2025-08" db="UniProtKB">
        <authorList>
            <consortium name="Ensembl"/>
        </authorList>
    </citation>
    <scope>IDENTIFICATION</scope>
</reference>
<feature type="compositionally biased region" description="Pro residues" evidence="3">
    <location>
        <begin position="262"/>
        <end position="271"/>
    </location>
</feature>